<dbReference type="RefSeq" id="WP_172471913.1">
    <property type="nucleotide sequence ID" value="NZ_BLMI01000037.1"/>
</dbReference>
<sequence length="114" mass="13333">MNNEDVLKEINLIIKRCKNAQQKFNEGTSQNTLLKNRINALCVSKSLIEKNKDKYLKKDYEEALLPIMSIINKCQKAQGKYAKDTGQYNRYIKMIKTMNISKELIEEELSKSRE</sequence>
<reference evidence="1 2" key="1">
    <citation type="journal article" date="2020" name="Microbiome">
        <title>Single-cell genomics of uncultured bacteria reveals dietary fiber responders in the mouse gut microbiota.</title>
        <authorList>
            <person name="Chijiiwa R."/>
            <person name="Hosokawa M."/>
            <person name="Kogawa M."/>
            <person name="Nishikawa Y."/>
            <person name="Ide K."/>
            <person name="Sakanashi C."/>
            <person name="Takahashi K."/>
            <person name="Takeyama H."/>
        </authorList>
    </citation>
    <scope>NUCLEOTIDE SEQUENCE [LARGE SCALE GENOMIC DNA]</scope>
    <source>
        <strain evidence="1">IMSAGC_017</strain>
    </source>
</reference>
<evidence type="ECO:0000313" key="2">
    <source>
        <dbReference type="Proteomes" id="UP000490821"/>
    </source>
</evidence>
<dbReference type="Proteomes" id="UP000490821">
    <property type="component" value="Unassembled WGS sequence"/>
</dbReference>
<proteinExistence type="predicted"/>
<accession>A0A829Z8G6</accession>
<gene>
    <name evidence="1" type="ORF">IMSAGC017_00419</name>
</gene>
<dbReference type="AlphaFoldDB" id="A0A829Z8G6"/>
<name>A0A829Z8G6_9FIRM</name>
<organism evidence="1 2">
    <name type="scientific">Thomasclavelia cocleata</name>
    <dbReference type="NCBI Taxonomy" id="69824"/>
    <lineage>
        <taxon>Bacteria</taxon>
        <taxon>Bacillati</taxon>
        <taxon>Bacillota</taxon>
        <taxon>Erysipelotrichia</taxon>
        <taxon>Erysipelotrichales</taxon>
        <taxon>Coprobacillaceae</taxon>
        <taxon>Thomasclavelia</taxon>
    </lineage>
</organism>
<protein>
    <submittedName>
        <fullName evidence="1">Uncharacterized protein</fullName>
    </submittedName>
</protein>
<dbReference type="EMBL" id="BLMI01000037">
    <property type="protein sequence ID" value="GFI40387.1"/>
    <property type="molecule type" value="Genomic_DNA"/>
</dbReference>
<comment type="caution">
    <text evidence="1">The sequence shown here is derived from an EMBL/GenBank/DDBJ whole genome shotgun (WGS) entry which is preliminary data.</text>
</comment>
<evidence type="ECO:0000313" key="1">
    <source>
        <dbReference type="EMBL" id="GFI40387.1"/>
    </source>
</evidence>